<dbReference type="PANTHER" id="PTHR33558">
    <property type="entry name" value="GLUTAREDOXIN-LIKE PROTEIN C5ORF63 HOMOLOG"/>
    <property type="match status" value="1"/>
</dbReference>
<dbReference type="Gene3D" id="3.40.30.10">
    <property type="entry name" value="Glutaredoxin"/>
    <property type="match status" value="1"/>
</dbReference>
<dbReference type="AlphaFoldDB" id="A0A553P7U6"/>
<keyword evidence="3" id="KW-1185">Reference proteome</keyword>
<keyword evidence="1" id="KW-0813">Transport</keyword>
<comment type="caution">
    <text evidence="2">The sequence shown here is derived from an EMBL/GenBank/DDBJ whole genome shotgun (WGS) entry which is preliminary data.</text>
</comment>
<dbReference type="Proteomes" id="UP000318571">
    <property type="component" value="Chromosome 3"/>
</dbReference>
<dbReference type="OMA" id="WYERYQF"/>
<dbReference type="InterPro" id="IPR008554">
    <property type="entry name" value="Glutaredoxin-like"/>
</dbReference>
<proteinExistence type="inferred from homology"/>
<name>A0A553P7U6_TIGCA</name>
<dbReference type="EMBL" id="VCGU01000007">
    <property type="protein sequence ID" value="TRY73743.1"/>
    <property type="molecule type" value="Genomic_DNA"/>
</dbReference>
<reference evidence="2 3" key="1">
    <citation type="journal article" date="2018" name="Nat. Ecol. Evol.">
        <title>Genomic signatures of mitonuclear coevolution across populations of Tigriopus californicus.</title>
        <authorList>
            <person name="Barreto F.S."/>
            <person name="Watson E.T."/>
            <person name="Lima T.G."/>
            <person name="Willett C.S."/>
            <person name="Edmands S."/>
            <person name="Li W."/>
            <person name="Burton R.S."/>
        </authorList>
    </citation>
    <scope>NUCLEOTIDE SEQUENCE [LARGE SCALE GENOMIC DNA]</scope>
    <source>
        <strain evidence="2 3">San Diego</strain>
    </source>
</reference>
<comment type="similarity">
    <text evidence="1">Belongs to the glutaredoxin family.</text>
</comment>
<dbReference type="STRING" id="6832.A0A553P7U6"/>
<organism evidence="2 3">
    <name type="scientific">Tigriopus californicus</name>
    <name type="common">Marine copepod</name>
    <dbReference type="NCBI Taxonomy" id="6832"/>
    <lineage>
        <taxon>Eukaryota</taxon>
        <taxon>Metazoa</taxon>
        <taxon>Ecdysozoa</taxon>
        <taxon>Arthropoda</taxon>
        <taxon>Crustacea</taxon>
        <taxon>Multicrustacea</taxon>
        <taxon>Hexanauplia</taxon>
        <taxon>Copepoda</taxon>
        <taxon>Harpacticoida</taxon>
        <taxon>Harpacticidae</taxon>
        <taxon>Tigriopus</taxon>
    </lineage>
</organism>
<sequence length="120" mass="13710">MSVLLHLSPRLRAIISSPRRVLGIAHASSSTALPVLTLYTKDPCSLCDQAKARLQPFQGQFHLQEVDITAPENAHWFELYRYEIPVFHFQDQFLCQNRIDTDLLKRALAQYAAQPNECQS</sequence>
<protein>
    <recommendedName>
        <fullName evidence="1">Glutaredoxin-like protein</fullName>
    </recommendedName>
</protein>
<evidence type="ECO:0000256" key="1">
    <source>
        <dbReference type="RuleBase" id="RU363082"/>
    </source>
</evidence>
<gene>
    <name evidence="2" type="ORF">TCAL_00972</name>
</gene>
<dbReference type="InterPro" id="IPR036249">
    <property type="entry name" value="Thioredoxin-like_sf"/>
</dbReference>
<dbReference type="InterPro" id="IPR052565">
    <property type="entry name" value="Glutaredoxin-like_YDR286C"/>
</dbReference>
<dbReference type="PANTHER" id="PTHR33558:SF1">
    <property type="entry name" value="GLUTAREDOXIN-LIKE PROTEIN C5ORF63 HOMOLOG"/>
    <property type="match status" value="1"/>
</dbReference>
<accession>A0A553P7U6</accession>
<dbReference type="SUPFAM" id="SSF52833">
    <property type="entry name" value="Thioredoxin-like"/>
    <property type="match status" value="1"/>
</dbReference>
<evidence type="ECO:0000313" key="3">
    <source>
        <dbReference type="Proteomes" id="UP000318571"/>
    </source>
</evidence>
<keyword evidence="1" id="KW-0249">Electron transport</keyword>
<evidence type="ECO:0000313" key="2">
    <source>
        <dbReference type="EMBL" id="TRY73743.1"/>
    </source>
</evidence>
<dbReference type="Pfam" id="PF05768">
    <property type="entry name" value="Glrx-like"/>
    <property type="match status" value="1"/>
</dbReference>